<organism evidence="1 2">
    <name type="scientific">Pseudomonas gregormendelii</name>
    <dbReference type="NCBI Taxonomy" id="1628277"/>
    <lineage>
        <taxon>Bacteria</taxon>
        <taxon>Pseudomonadati</taxon>
        <taxon>Pseudomonadota</taxon>
        <taxon>Gammaproteobacteria</taxon>
        <taxon>Pseudomonadales</taxon>
        <taxon>Pseudomonadaceae</taxon>
        <taxon>Pseudomonas</taxon>
    </lineage>
</organism>
<name>A0ABS3AKV7_9PSED</name>
<accession>A0ABS3AKV7</accession>
<proteinExistence type="predicted"/>
<sequence>MFITISSELVRDLDAQLNRLGAVAAVWHTDTPALVAIGQGFPYPVHLNHPNLSSFVEAELIAARLNALQGVGDRQRIAILRSMTGAGSH</sequence>
<reference evidence="1 2" key="1">
    <citation type="journal article" date="2021" name="Int. J. Syst. Evol. Microbiol.">
        <title>Pseudomonas piscium sp. nov., Pseudomonas pisciculturae sp. nov., Pseudomonas mucoides sp. nov. and Pseudomonas neuropathica sp. nov. isolated from rainbow trout.</title>
        <authorList>
            <person name="Duman M."/>
            <person name="Mulet M."/>
            <person name="Altun S."/>
            <person name="Saticioglu I.B."/>
            <person name="Gomila M."/>
            <person name="Lalucat J."/>
            <person name="Garcia-Valdes E."/>
        </authorList>
    </citation>
    <scope>NUCLEOTIDE SEQUENCE [LARGE SCALE GENOMIC DNA]</scope>
    <source>
        <strain evidence="1 2">LMG 28632</strain>
    </source>
</reference>
<dbReference type="Proteomes" id="UP000772591">
    <property type="component" value="Unassembled WGS sequence"/>
</dbReference>
<evidence type="ECO:0000313" key="1">
    <source>
        <dbReference type="EMBL" id="MBN3967547.1"/>
    </source>
</evidence>
<dbReference type="RefSeq" id="WP_205893532.1">
    <property type="nucleotide sequence ID" value="NZ_JADEVO010000031.1"/>
</dbReference>
<protein>
    <submittedName>
        <fullName evidence="1">Uncharacterized protein</fullName>
    </submittedName>
</protein>
<dbReference type="EMBL" id="JADEVO010000031">
    <property type="protein sequence ID" value="MBN3967547.1"/>
    <property type="molecule type" value="Genomic_DNA"/>
</dbReference>
<comment type="caution">
    <text evidence="1">The sequence shown here is derived from an EMBL/GenBank/DDBJ whole genome shotgun (WGS) entry which is preliminary data.</text>
</comment>
<keyword evidence="2" id="KW-1185">Reference proteome</keyword>
<gene>
    <name evidence="1" type="ORF">IMW75_20005</name>
</gene>
<evidence type="ECO:0000313" key="2">
    <source>
        <dbReference type="Proteomes" id="UP000772591"/>
    </source>
</evidence>